<reference evidence="1" key="1">
    <citation type="journal article" date="2015" name="Nature">
        <title>Complex archaea that bridge the gap between prokaryotes and eukaryotes.</title>
        <authorList>
            <person name="Spang A."/>
            <person name="Saw J.H."/>
            <person name="Jorgensen S.L."/>
            <person name="Zaremba-Niedzwiedzka K."/>
            <person name="Martijn J."/>
            <person name="Lind A.E."/>
            <person name="van Eijk R."/>
            <person name="Schleper C."/>
            <person name="Guy L."/>
            <person name="Ettema T.J."/>
        </authorList>
    </citation>
    <scope>NUCLEOTIDE SEQUENCE</scope>
</reference>
<dbReference type="AlphaFoldDB" id="A0A0F9A2D8"/>
<sequence length="158" mass="18082">MRAPLGLLFMVRAVLAALAPRLRPDIQRSYAGMSLVTYTREPVLSWRAKERQWCVEVPFTAIWRGYAVKIPMGFRTDLASIPQLFRSLIPQVGRHIQPAIVHDILYRHPWTRAGISRAMADRMFLDGMETVEVGWALRWAMYGAVRAGGWASWTKGER</sequence>
<proteinExistence type="predicted"/>
<name>A0A0F9A2D8_9ZZZZ</name>
<protein>
    <recommendedName>
        <fullName evidence="2">DUF1353 domain-containing protein</fullName>
    </recommendedName>
</protein>
<comment type="caution">
    <text evidence="1">The sequence shown here is derived from an EMBL/GenBank/DDBJ whole genome shotgun (WGS) entry which is preliminary data.</text>
</comment>
<dbReference type="EMBL" id="LAZR01057087">
    <property type="protein sequence ID" value="KKK72779.1"/>
    <property type="molecule type" value="Genomic_DNA"/>
</dbReference>
<organism evidence="1">
    <name type="scientific">marine sediment metagenome</name>
    <dbReference type="NCBI Taxonomy" id="412755"/>
    <lineage>
        <taxon>unclassified sequences</taxon>
        <taxon>metagenomes</taxon>
        <taxon>ecological metagenomes</taxon>
    </lineage>
</organism>
<accession>A0A0F9A2D8</accession>
<dbReference type="Pfam" id="PF07087">
    <property type="entry name" value="DUF1353"/>
    <property type="match status" value="1"/>
</dbReference>
<evidence type="ECO:0000313" key="1">
    <source>
        <dbReference type="EMBL" id="KKK72779.1"/>
    </source>
</evidence>
<dbReference type="InterPro" id="IPR010767">
    <property type="entry name" value="Phage_CGC-2007_Cje0229"/>
</dbReference>
<evidence type="ECO:0008006" key="2">
    <source>
        <dbReference type="Google" id="ProtNLM"/>
    </source>
</evidence>
<gene>
    <name evidence="1" type="ORF">LCGC14_2900470</name>
</gene>